<evidence type="ECO:0000313" key="2">
    <source>
        <dbReference type="EMBL" id="TDU28799.1"/>
    </source>
</evidence>
<comment type="caution">
    <text evidence="2">The sequence shown here is derived from an EMBL/GenBank/DDBJ whole genome shotgun (WGS) entry which is preliminary data.</text>
</comment>
<keyword evidence="3" id="KW-1185">Reference proteome</keyword>
<dbReference type="OrthoDB" id="7065039at2"/>
<reference evidence="2 3" key="1">
    <citation type="submission" date="2019-03" db="EMBL/GenBank/DDBJ databases">
        <title>Genomic Encyclopedia of Type Strains, Phase IV (KMG-IV): sequencing the most valuable type-strain genomes for metagenomic binning, comparative biology and taxonomic classification.</title>
        <authorList>
            <person name="Goeker M."/>
        </authorList>
    </citation>
    <scope>NUCLEOTIDE SEQUENCE [LARGE SCALE GENOMIC DNA]</scope>
    <source>
        <strain evidence="2 3">DSM 26377</strain>
    </source>
</reference>
<evidence type="ECO:0000256" key="1">
    <source>
        <dbReference type="SAM" id="SignalP"/>
    </source>
</evidence>
<gene>
    <name evidence="2" type="ORF">DFR24_3179</name>
</gene>
<organism evidence="2 3">
    <name type="scientific">Panacagrimonas perspica</name>
    <dbReference type="NCBI Taxonomy" id="381431"/>
    <lineage>
        <taxon>Bacteria</taxon>
        <taxon>Pseudomonadati</taxon>
        <taxon>Pseudomonadota</taxon>
        <taxon>Gammaproteobacteria</taxon>
        <taxon>Nevskiales</taxon>
        <taxon>Nevskiaceae</taxon>
        <taxon>Panacagrimonas</taxon>
    </lineage>
</organism>
<dbReference type="Proteomes" id="UP000295341">
    <property type="component" value="Unassembled WGS sequence"/>
</dbReference>
<protein>
    <submittedName>
        <fullName evidence="2">Uncharacterized protein</fullName>
    </submittedName>
</protein>
<feature type="chain" id="PRO_5030099556" evidence="1">
    <location>
        <begin position="24"/>
        <end position="172"/>
    </location>
</feature>
<sequence>MEFRIVRAGVFVALAVATGVAGAQQPQTPAAQNPSALTAPALARCANQVQTLRSESARLLQTNAEYEVRRNTYNARSASLKAERDTLKPDDLAASLAWKQAQQSHQALLVAFNADVEKLKSDIRAINVVKADYDATCAGRPYRRQDLDAMPEAARNAMSSGLGGVQVPTLGP</sequence>
<keyword evidence="1" id="KW-0732">Signal</keyword>
<feature type="signal peptide" evidence="1">
    <location>
        <begin position="1"/>
        <end position="23"/>
    </location>
</feature>
<accession>A0A4R7P5V2</accession>
<dbReference type="EMBL" id="SOBT01000009">
    <property type="protein sequence ID" value="TDU28799.1"/>
    <property type="molecule type" value="Genomic_DNA"/>
</dbReference>
<dbReference type="RefSeq" id="WP_133882322.1">
    <property type="nucleotide sequence ID" value="NZ_MWIN01000018.1"/>
</dbReference>
<dbReference type="AlphaFoldDB" id="A0A4R7P5V2"/>
<proteinExistence type="predicted"/>
<evidence type="ECO:0000313" key="3">
    <source>
        <dbReference type="Proteomes" id="UP000295341"/>
    </source>
</evidence>
<name>A0A4R7P5V2_9GAMM</name>